<evidence type="ECO:0000256" key="9">
    <source>
        <dbReference type="ARBA" id="ARBA00023237"/>
    </source>
</evidence>
<evidence type="ECO:0000256" key="10">
    <source>
        <dbReference type="SAM" id="Coils"/>
    </source>
</evidence>
<dbReference type="RefSeq" id="WP_172617472.1">
    <property type="nucleotide sequence ID" value="NZ_AP019841.1"/>
</dbReference>
<dbReference type="InterPro" id="IPR050286">
    <property type="entry name" value="G_neg_Bact_CarbUptk_Porin"/>
</dbReference>
<gene>
    <name evidence="12" type="ORF">JMUB3936_2118</name>
</gene>
<keyword evidence="9" id="KW-0998">Cell outer membrane</keyword>
<evidence type="ECO:0000256" key="6">
    <source>
        <dbReference type="ARBA" id="ARBA00023065"/>
    </source>
</evidence>
<dbReference type="EMBL" id="AP019841">
    <property type="protein sequence ID" value="BBM55811.1"/>
    <property type="molecule type" value="Genomic_DNA"/>
</dbReference>
<sequence>MKKRLLLALTAFLLACTLVNAETLEERVDRLEKELRETKEELQKQIAEKQIPAPAPVVITNPTSSLASLTDGFEFHGYGRAGLLINQNGDKGSAFKVQDEGFAQKYRLGNEDDTYAELELVKKFDVNGAKGSVHYMFSTKSGSGDEYKTWTSGSSTNPGSENDSFKTRQFYVDITPNDGATYWAGKRYYAREDIHINDYYIRNYSGTGAGIQNIKLGSGAADVALIANDPSDHPEYTLHSRYSVGPWAFELAGHTMKSDSTDKDITEWGAQGSVSYSLPGFYGLKDKGSSKIVLQGGKGLGSGSGLGSATAWGDTRKDAYSVNLVTYGQANLSDRWQIMPELGYRYDKNFGGEKDREQQWVTAGMRLVNPITQHFAMQYETGLDYVKVNKKSENYNSGLFKLTVAPTLKLDTENFWGRPEIRAFVTYGHGFGDKKFIRVDSDGKEHNKGVQFGVQTEVWF</sequence>
<proteinExistence type="inferred from homology"/>
<evidence type="ECO:0000256" key="7">
    <source>
        <dbReference type="ARBA" id="ARBA00023114"/>
    </source>
</evidence>
<dbReference type="GO" id="GO:0015144">
    <property type="term" value="F:carbohydrate transmembrane transporter activity"/>
    <property type="evidence" value="ECO:0007669"/>
    <property type="project" value="TreeGrafter"/>
</dbReference>
<dbReference type="PANTHER" id="PTHR38762">
    <property type="entry name" value="CRYPTIC OUTER MEMBRANE PORIN BGLH-RELATED"/>
    <property type="match status" value="1"/>
</dbReference>
<name>A0A510KYE1_9FUSO</name>
<evidence type="ECO:0000256" key="11">
    <source>
        <dbReference type="SAM" id="SignalP"/>
    </source>
</evidence>
<dbReference type="InterPro" id="IPR003192">
    <property type="entry name" value="Porin_LamB"/>
</dbReference>
<dbReference type="PANTHER" id="PTHR38762:SF1">
    <property type="entry name" value="CRYPTIC OUTER MEMBRANE PORIN BGLH-RELATED"/>
    <property type="match status" value="1"/>
</dbReference>
<keyword evidence="11" id="KW-0732">Signal</keyword>
<keyword evidence="5" id="KW-0812">Transmembrane</keyword>
<dbReference type="GO" id="GO:0015774">
    <property type="term" value="P:polysaccharide transport"/>
    <property type="evidence" value="ECO:0007669"/>
    <property type="project" value="TreeGrafter"/>
</dbReference>
<evidence type="ECO:0000256" key="5">
    <source>
        <dbReference type="ARBA" id="ARBA00022692"/>
    </source>
</evidence>
<organism evidence="12 13">
    <name type="scientific">Leptotrichia wadei</name>
    <dbReference type="NCBI Taxonomy" id="157687"/>
    <lineage>
        <taxon>Bacteria</taxon>
        <taxon>Fusobacteriati</taxon>
        <taxon>Fusobacteriota</taxon>
        <taxon>Fusobacteriia</taxon>
        <taxon>Fusobacteriales</taxon>
        <taxon>Leptotrichiaceae</taxon>
        <taxon>Leptotrichia</taxon>
    </lineage>
</organism>
<keyword evidence="3" id="KW-0813">Transport</keyword>
<dbReference type="Gene3D" id="2.40.170.10">
    <property type="entry name" value="Porin, LamB type"/>
    <property type="match status" value="1"/>
</dbReference>
<dbReference type="InterPro" id="IPR036998">
    <property type="entry name" value="Porin_LamB_sf"/>
</dbReference>
<evidence type="ECO:0000313" key="12">
    <source>
        <dbReference type="EMBL" id="BBM55811.1"/>
    </source>
</evidence>
<evidence type="ECO:0000313" key="13">
    <source>
        <dbReference type="Proteomes" id="UP000321944"/>
    </source>
</evidence>
<dbReference type="Pfam" id="PF02264">
    <property type="entry name" value="LamB"/>
    <property type="match status" value="1"/>
</dbReference>
<dbReference type="AlphaFoldDB" id="A0A510KYE1"/>
<evidence type="ECO:0000256" key="2">
    <source>
        <dbReference type="ARBA" id="ARBA00007055"/>
    </source>
</evidence>
<dbReference type="GO" id="GO:0006811">
    <property type="term" value="P:monoatomic ion transport"/>
    <property type="evidence" value="ECO:0007669"/>
    <property type="project" value="UniProtKB-KW"/>
</dbReference>
<keyword evidence="8" id="KW-0472">Membrane</keyword>
<dbReference type="Proteomes" id="UP000321944">
    <property type="component" value="Chromosome"/>
</dbReference>
<dbReference type="GO" id="GO:0015288">
    <property type="term" value="F:porin activity"/>
    <property type="evidence" value="ECO:0007669"/>
    <property type="project" value="UniProtKB-KW"/>
</dbReference>
<keyword evidence="6" id="KW-0406">Ion transport</keyword>
<dbReference type="SUPFAM" id="SSF56935">
    <property type="entry name" value="Porins"/>
    <property type="match status" value="1"/>
</dbReference>
<feature type="coiled-coil region" evidence="10">
    <location>
        <begin position="14"/>
        <end position="48"/>
    </location>
</feature>
<comment type="subcellular location">
    <subcellularLocation>
        <location evidence="1">Cell outer membrane</location>
        <topology evidence="1">Multi-pass membrane protein</topology>
    </subcellularLocation>
</comment>
<comment type="similarity">
    <text evidence="2">Belongs to the porin LamB (TC 1.B.3) family.</text>
</comment>
<dbReference type="GO" id="GO:0046930">
    <property type="term" value="C:pore complex"/>
    <property type="evidence" value="ECO:0007669"/>
    <property type="project" value="UniProtKB-KW"/>
</dbReference>
<feature type="signal peptide" evidence="11">
    <location>
        <begin position="1"/>
        <end position="21"/>
    </location>
</feature>
<dbReference type="GO" id="GO:0009279">
    <property type="term" value="C:cell outer membrane"/>
    <property type="evidence" value="ECO:0007669"/>
    <property type="project" value="UniProtKB-SubCell"/>
</dbReference>
<feature type="chain" id="PRO_5021900513" description="Maltoporin" evidence="11">
    <location>
        <begin position="22"/>
        <end position="460"/>
    </location>
</feature>
<evidence type="ECO:0000256" key="4">
    <source>
        <dbReference type="ARBA" id="ARBA00022452"/>
    </source>
</evidence>
<evidence type="ECO:0008006" key="14">
    <source>
        <dbReference type="Google" id="ProtNLM"/>
    </source>
</evidence>
<keyword evidence="4" id="KW-1134">Transmembrane beta strand</keyword>
<evidence type="ECO:0000256" key="1">
    <source>
        <dbReference type="ARBA" id="ARBA00004571"/>
    </source>
</evidence>
<protein>
    <recommendedName>
        <fullName evidence="14">Maltoporin</fullName>
    </recommendedName>
</protein>
<dbReference type="PROSITE" id="PS51257">
    <property type="entry name" value="PROKAR_LIPOPROTEIN"/>
    <property type="match status" value="1"/>
</dbReference>
<reference evidence="12 13" key="1">
    <citation type="submission" date="2019-07" db="EMBL/GenBank/DDBJ databases">
        <title>Complete Genome Sequence of Leptotrichia wadei Strain JMUB3936.</title>
        <authorList>
            <person name="Watanabe S."/>
            <person name="Cui L."/>
        </authorList>
    </citation>
    <scope>NUCLEOTIDE SEQUENCE [LARGE SCALE GENOMIC DNA]</scope>
    <source>
        <strain evidence="12 13">JMUB3936</strain>
    </source>
</reference>
<evidence type="ECO:0000256" key="8">
    <source>
        <dbReference type="ARBA" id="ARBA00023136"/>
    </source>
</evidence>
<accession>A0A510KYE1</accession>
<keyword evidence="10" id="KW-0175">Coiled coil</keyword>
<keyword evidence="7" id="KW-0626">Porin</keyword>
<evidence type="ECO:0000256" key="3">
    <source>
        <dbReference type="ARBA" id="ARBA00022448"/>
    </source>
</evidence>